<protein>
    <submittedName>
        <fullName evidence="2">Uncharacterized protein</fullName>
    </submittedName>
</protein>
<comment type="caution">
    <text evidence="2">The sequence shown here is derived from an EMBL/GenBank/DDBJ whole genome shotgun (WGS) entry which is preliminary data.</text>
</comment>
<sequence length="191" mass="21258">MPHILACLVFLQNQSRKVYNDYYKESKKYILLMMKKLTFVIFFFFGFLFFTSFSFAQEEAGTAPTLPQPTQFQPDSEKEMMQKAVERLMPNALSGQSACTFWDQVKGKIFGDFACDSQNYQNIMMPSQTTAAGEVVGKVEGATDSAVLGIKEEGEVKGISIPLIGDLIGFINSILGGKQSGGAFYIYRADE</sequence>
<accession>A0A0G1TD84</accession>
<evidence type="ECO:0000313" key="2">
    <source>
        <dbReference type="EMBL" id="KKU43395.1"/>
    </source>
</evidence>
<gene>
    <name evidence="2" type="ORF">UX60_C0027G0007</name>
</gene>
<dbReference type="Proteomes" id="UP000034487">
    <property type="component" value="Unassembled WGS sequence"/>
</dbReference>
<name>A0A0G1TD84_9BACT</name>
<dbReference type="AlphaFoldDB" id="A0A0G1TD84"/>
<keyword evidence="1" id="KW-0472">Membrane</keyword>
<dbReference type="EMBL" id="LCMV01000027">
    <property type="protein sequence ID" value="KKU43395.1"/>
    <property type="molecule type" value="Genomic_DNA"/>
</dbReference>
<reference evidence="2 3" key="1">
    <citation type="journal article" date="2015" name="Nature">
        <title>rRNA introns, odd ribosomes, and small enigmatic genomes across a large radiation of phyla.</title>
        <authorList>
            <person name="Brown C.T."/>
            <person name="Hug L.A."/>
            <person name="Thomas B.C."/>
            <person name="Sharon I."/>
            <person name="Castelle C.J."/>
            <person name="Singh A."/>
            <person name="Wilkins M.J."/>
            <person name="Williams K.H."/>
            <person name="Banfield J.F."/>
        </authorList>
    </citation>
    <scope>NUCLEOTIDE SEQUENCE [LARGE SCALE GENOMIC DNA]</scope>
</reference>
<keyword evidence="1" id="KW-1133">Transmembrane helix</keyword>
<keyword evidence="1" id="KW-0812">Transmembrane</keyword>
<feature type="non-terminal residue" evidence="2">
    <location>
        <position position="191"/>
    </location>
</feature>
<feature type="transmembrane region" description="Helical" evidence="1">
    <location>
        <begin position="37"/>
        <end position="56"/>
    </location>
</feature>
<proteinExistence type="predicted"/>
<organism evidence="2 3">
    <name type="scientific">Berkelbacteria bacterium GW2011_GWA2_46_7</name>
    <dbReference type="NCBI Taxonomy" id="1618335"/>
    <lineage>
        <taxon>Bacteria</taxon>
        <taxon>Candidatus Berkelbacteria</taxon>
    </lineage>
</organism>
<evidence type="ECO:0000313" key="3">
    <source>
        <dbReference type="Proteomes" id="UP000034487"/>
    </source>
</evidence>
<evidence type="ECO:0000256" key="1">
    <source>
        <dbReference type="SAM" id="Phobius"/>
    </source>
</evidence>